<reference evidence="1 2" key="1">
    <citation type="submission" date="2017-09" db="EMBL/GenBank/DDBJ databases">
        <title>Depth-based differentiation of microbial function through sediment-hosted aquifers and enrichment of novel symbionts in the deep terrestrial subsurface.</title>
        <authorList>
            <person name="Probst A.J."/>
            <person name="Ladd B."/>
            <person name="Jarett J.K."/>
            <person name="Geller-Mcgrath D.E."/>
            <person name="Sieber C.M."/>
            <person name="Emerson J.B."/>
            <person name="Anantharaman K."/>
            <person name="Thomas B.C."/>
            <person name="Malmstrom R."/>
            <person name="Stieglmeier M."/>
            <person name="Klingl A."/>
            <person name="Woyke T."/>
            <person name="Ryan C.M."/>
            <person name="Banfield J.F."/>
        </authorList>
    </citation>
    <scope>NUCLEOTIDE SEQUENCE [LARGE SCALE GENOMIC DNA]</scope>
    <source>
        <strain evidence="1">CG11_big_fil_rev_8_21_14_0_20_36_8</strain>
    </source>
</reference>
<gene>
    <name evidence="1" type="ORF">COV58_02305</name>
</gene>
<comment type="caution">
    <text evidence="1">The sequence shown here is derived from an EMBL/GenBank/DDBJ whole genome shotgun (WGS) entry which is preliminary data.</text>
</comment>
<evidence type="ECO:0000313" key="2">
    <source>
        <dbReference type="Proteomes" id="UP000231056"/>
    </source>
</evidence>
<evidence type="ECO:0000313" key="1">
    <source>
        <dbReference type="EMBL" id="PIQ73484.1"/>
    </source>
</evidence>
<dbReference type="EMBL" id="PCVM01000055">
    <property type="protein sequence ID" value="PIQ73484.1"/>
    <property type="molecule type" value="Genomic_DNA"/>
</dbReference>
<evidence type="ECO:0008006" key="3">
    <source>
        <dbReference type="Google" id="ProtNLM"/>
    </source>
</evidence>
<feature type="non-terminal residue" evidence="1">
    <location>
        <position position="96"/>
    </location>
</feature>
<dbReference type="SUPFAM" id="SSF47781">
    <property type="entry name" value="RuvA domain 2-like"/>
    <property type="match status" value="1"/>
</dbReference>
<organism evidence="1 2">
    <name type="scientific">Candidatus Roizmanbacteria bacterium CG11_big_fil_rev_8_21_14_0_20_36_8</name>
    <dbReference type="NCBI Taxonomy" id="1974856"/>
    <lineage>
        <taxon>Bacteria</taxon>
        <taxon>Candidatus Roizmaniibacteriota</taxon>
    </lineage>
</organism>
<protein>
    <recommendedName>
        <fullName evidence="3">DNA-protecting protein DprA</fullName>
    </recommendedName>
</protein>
<dbReference type="InterPro" id="IPR010994">
    <property type="entry name" value="RuvA_2-like"/>
</dbReference>
<dbReference type="Proteomes" id="UP000231056">
    <property type="component" value="Unassembled WGS sequence"/>
</dbReference>
<proteinExistence type="predicted"/>
<name>A0A2M6IU97_9BACT</name>
<dbReference type="AlphaFoldDB" id="A0A2M6IU97"/>
<sequence length="96" mass="10661">MSNNDLLYDLAFSYFPGIGPVKFDILLKHFGTAKLAFEASANDLRAAMGGNLSSKFLEYRANFDFDQELASLQKDHITVLTRSNPLYPVAIAQISD</sequence>
<accession>A0A2M6IU97</accession>
<dbReference type="Gene3D" id="3.40.50.450">
    <property type="match status" value="1"/>
</dbReference>